<dbReference type="OrthoDB" id="9803541at2"/>
<sequence>MKSKYIINFEFNQYKNKIIYLKSGFYVKVNFYSNLDVKKKIFFTGIIISVRNKGISSSILVRKVLNNNEGVEKMFFIYSDNIIKIDILKKYLFNKSKLYNIRKKLNKIVKFT</sequence>
<protein>
    <recommendedName>
        <fullName evidence="4">50S ribosomal protein L19</fullName>
    </recommendedName>
</protein>
<dbReference type="AlphaFoldDB" id="A0A2Z5TPK9"/>
<comment type="function">
    <text evidence="4">This protein is located at the 30S-50S ribosomal subunit interface and may play a role in the structure and function of the aminoacyl-tRNA binding site.</text>
</comment>
<keyword evidence="2 5" id="KW-0689">Ribosomal protein</keyword>
<evidence type="ECO:0000256" key="1">
    <source>
        <dbReference type="ARBA" id="ARBA00005781"/>
    </source>
</evidence>
<evidence type="ECO:0000256" key="4">
    <source>
        <dbReference type="RuleBase" id="RU000559"/>
    </source>
</evidence>
<dbReference type="PANTHER" id="PTHR15680">
    <property type="entry name" value="RIBOSOMAL PROTEIN L19"/>
    <property type="match status" value="1"/>
</dbReference>
<dbReference type="GO" id="GO:0006412">
    <property type="term" value="P:translation"/>
    <property type="evidence" value="ECO:0007669"/>
    <property type="project" value="InterPro"/>
</dbReference>
<organism evidence="5 6">
    <name type="scientific">endosymbiont of Rhynchophorus ferrugineus</name>
    <dbReference type="NCBI Taxonomy" id="1972133"/>
    <lineage>
        <taxon>Bacteria</taxon>
        <taxon>Pseudomonadati</taxon>
        <taxon>Pseudomonadota</taxon>
        <taxon>Gammaproteobacteria</taxon>
        <taxon>Candidatus Nardonella</taxon>
    </lineage>
</organism>
<dbReference type="PANTHER" id="PTHR15680:SF9">
    <property type="entry name" value="LARGE RIBOSOMAL SUBUNIT PROTEIN BL19M"/>
    <property type="match status" value="1"/>
</dbReference>
<dbReference type="InterPro" id="IPR001857">
    <property type="entry name" value="Ribosomal_bL19"/>
</dbReference>
<dbReference type="EMBL" id="AP018161">
    <property type="protein sequence ID" value="BBA85139.1"/>
    <property type="molecule type" value="Genomic_DNA"/>
</dbReference>
<evidence type="ECO:0000256" key="2">
    <source>
        <dbReference type="ARBA" id="ARBA00022980"/>
    </source>
</evidence>
<dbReference type="KEGG" id="eor:NARRFE1_02040"/>
<dbReference type="PRINTS" id="PR00061">
    <property type="entry name" value="RIBOSOMALL19"/>
</dbReference>
<evidence type="ECO:0000313" key="5">
    <source>
        <dbReference type="EMBL" id="BBA85139.1"/>
    </source>
</evidence>
<dbReference type="GO" id="GO:1990904">
    <property type="term" value="C:ribonucleoprotein complex"/>
    <property type="evidence" value="ECO:0007669"/>
    <property type="project" value="UniProtKB-KW"/>
</dbReference>
<evidence type="ECO:0000313" key="6">
    <source>
        <dbReference type="Proteomes" id="UP000289537"/>
    </source>
</evidence>
<comment type="similarity">
    <text evidence="1 4">Belongs to the bacterial ribosomal protein bL19 family.</text>
</comment>
<dbReference type="InterPro" id="IPR008991">
    <property type="entry name" value="Translation_prot_SH3-like_sf"/>
</dbReference>
<proteinExistence type="inferred from homology"/>
<keyword evidence="3 4" id="KW-0687">Ribonucleoprotein</keyword>
<dbReference type="GO" id="GO:0003735">
    <property type="term" value="F:structural constituent of ribosome"/>
    <property type="evidence" value="ECO:0007669"/>
    <property type="project" value="InterPro"/>
</dbReference>
<dbReference type="SUPFAM" id="SSF50104">
    <property type="entry name" value="Translation proteins SH3-like domain"/>
    <property type="match status" value="1"/>
</dbReference>
<reference evidence="5 6" key="1">
    <citation type="journal article" date="2017" name="Proc. Natl. Acad. Sci. U.S.A.">
        <title>Small genome symbiont underlies cuticle hardness in beetles.</title>
        <authorList>
            <person name="Anbutsu H."/>
            <person name="Moriyama M."/>
            <person name="Nikoh N."/>
            <person name="Hosokawa T."/>
            <person name="Futahashi R."/>
            <person name="Tanahashi M."/>
            <person name="Meng X.Y."/>
            <person name="Kuriwada T."/>
            <person name="Mori N."/>
            <person name="Oshima K."/>
            <person name="Hattori M."/>
            <person name="Fujie M."/>
            <person name="Satoh N."/>
            <person name="Maeda T."/>
            <person name="Shigenobu S."/>
            <person name="Koga R."/>
            <person name="Fukatsu T."/>
        </authorList>
    </citation>
    <scope>NUCLEOTIDE SEQUENCE [LARGE SCALE GENOMIC DNA]</scope>
    <source>
        <strain evidence="5">NARRFE1</strain>
    </source>
</reference>
<evidence type="ECO:0000256" key="3">
    <source>
        <dbReference type="ARBA" id="ARBA00023274"/>
    </source>
</evidence>
<dbReference type="Gene3D" id="2.30.30.790">
    <property type="match status" value="1"/>
</dbReference>
<dbReference type="Proteomes" id="UP000289537">
    <property type="component" value="Chromosome"/>
</dbReference>
<gene>
    <name evidence="5" type="primary">rplS</name>
    <name evidence="5" type="ORF">NARRFE1_02040</name>
</gene>
<name>A0A2Z5TPK9_9GAMM</name>
<dbReference type="RefSeq" id="WP_148708486.1">
    <property type="nucleotide sequence ID" value="NZ_AP018161.1"/>
</dbReference>
<dbReference type="Pfam" id="PF01245">
    <property type="entry name" value="Ribosomal_L19"/>
    <property type="match status" value="1"/>
</dbReference>
<dbReference type="GO" id="GO:0005840">
    <property type="term" value="C:ribosome"/>
    <property type="evidence" value="ECO:0007669"/>
    <property type="project" value="UniProtKB-KW"/>
</dbReference>
<accession>A0A2Z5TPK9</accession>
<dbReference type="InterPro" id="IPR038657">
    <property type="entry name" value="Ribosomal_bL19_sf"/>
</dbReference>
<keyword evidence="6" id="KW-1185">Reference proteome</keyword>